<dbReference type="InterPro" id="IPR024500">
    <property type="entry name" value="DUF3074"/>
</dbReference>
<dbReference type="EMBL" id="GL996527">
    <property type="protein sequence ID" value="EGV62445.1"/>
    <property type="molecule type" value="Genomic_DNA"/>
</dbReference>
<dbReference type="PANTHER" id="PTHR40370:SF1">
    <property type="entry name" value="DUF3074 DOMAIN-CONTAINING PROTEIN"/>
    <property type="match status" value="1"/>
</dbReference>
<accession>G3B925</accession>
<feature type="domain" description="DUF3074" evidence="1">
    <location>
        <begin position="56"/>
        <end position="218"/>
    </location>
</feature>
<name>G3B925_CANTC</name>
<evidence type="ECO:0000259" key="1">
    <source>
        <dbReference type="Pfam" id="PF11274"/>
    </source>
</evidence>
<dbReference type="GeneID" id="18248078"/>
<dbReference type="AlphaFoldDB" id="G3B925"/>
<dbReference type="Proteomes" id="UP000000707">
    <property type="component" value="Unassembled WGS sequence"/>
</dbReference>
<gene>
    <name evidence="2" type="ORF">CANTEDRAFT_115908</name>
</gene>
<sequence>MNTTPITDLDSLNFKELTKQALDVARSVPNWKLTKTYSQSNVITDVFSSTIEQDFWVARQTQLNAHQTSSYEDKFHKLLIGNIPIDLQDNHTFHEKNYIHDLYDFNIKGFNDSTYLIKTFYNLPFPLKKRTFHNLVHIVDTGTYSMVLSLSLEPGILGIDPGFVVGHYSSIELIERNEKGLLWTMCTSSNPNGSIPYWITKKSLPGAIVNDVPSFLAYCDKH</sequence>
<reference evidence="2 3" key="1">
    <citation type="journal article" date="2011" name="Proc. Natl. Acad. Sci. U.S.A.">
        <title>Comparative genomics of xylose-fermenting fungi for enhanced biofuel production.</title>
        <authorList>
            <person name="Wohlbach D.J."/>
            <person name="Kuo A."/>
            <person name="Sato T.K."/>
            <person name="Potts K.M."/>
            <person name="Salamov A.A."/>
            <person name="LaButti K.M."/>
            <person name="Sun H."/>
            <person name="Clum A."/>
            <person name="Pangilinan J.L."/>
            <person name="Lindquist E.A."/>
            <person name="Lucas S."/>
            <person name="Lapidus A."/>
            <person name="Jin M."/>
            <person name="Gunawan C."/>
            <person name="Balan V."/>
            <person name="Dale B.E."/>
            <person name="Jeffries T.W."/>
            <person name="Zinkel R."/>
            <person name="Barry K.W."/>
            <person name="Grigoriev I.V."/>
            <person name="Gasch A.P."/>
        </authorList>
    </citation>
    <scope>NUCLEOTIDE SEQUENCE [LARGE SCALE GENOMIC DNA]</scope>
    <source>
        <strain evidence="3">ATCC 10573 / BCRC 21748 / CBS 615 / JCM 9827 / NBRC 10315 / NRRL Y-1498 / VKM Y-70</strain>
    </source>
</reference>
<dbReference type="HOGENOM" id="CLU_078586_1_0_1"/>
<keyword evidence="3" id="KW-1185">Reference proteome</keyword>
<dbReference type="PANTHER" id="PTHR40370">
    <property type="entry name" value="EXPRESSED PROTEIN"/>
    <property type="match status" value="1"/>
</dbReference>
<dbReference type="KEGG" id="cten:18248078"/>
<proteinExistence type="predicted"/>
<organism evidence="3">
    <name type="scientific">Candida tenuis (strain ATCC 10573 / BCRC 21748 / CBS 615 / JCM 9827 / NBRC 10315 / NRRL Y-1498 / VKM Y-70)</name>
    <name type="common">Yeast</name>
    <name type="synonym">Yamadazyma tenuis</name>
    <dbReference type="NCBI Taxonomy" id="590646"/>
    <lineage>
        <taxon>Eukaryota</taxon>
        <taxon>Fungi</taxon>
        <taxon>Dikarya</taxon>
        <taxon>Ascomycota</taxon>
        <taxon>Saccharomycotina</taxon>
        <taxon>Pichiomycetes</taxon>
        <taxon>Debaryomycetaceae</taxon>
        <taxon>Yamadazyma</taxon>
    </lineage>
</organism>
<dbReference type="Gene3D" id="3.30.530.20">
    <property type="match status" value="1"/>
</dbReference>
<dbReference type="RefSeq" id="XP_006688615.1">
    <property type="nucleotide sequence ID" value="XM_006688552.1"/>
</dbReference>
<evidence type="ECO:0000313" key="3">
    <source>
        <dbReference type="Proteomes" id="UP000000707"/>
    </source>
</evidence>
<dbReference type="STRING" id="590646.G3B925"/>
<dbReference type="eggNOG" id="ENOG502QTT5">
    <property type="taxonomic scope" value="Eukaryota"/>
</dbReference>
<dbReference type="InterPro" id="IPR023393">
    <property type="entry name" value="START-like_dom_sf"/>
</dbReference>
<evidence type="ECO:0000313" key="2">
    <source>
        <dbReference type="EMBL" id="EGV62445.1"/>
    </source>
</evidence>
<dbReference type="SUPFAM" id="SSF55961">
    <property type="entry name" value="Bet v1-like"/>
    <property type="match status" value="1"/>
</dbReference>
<protein>
    <recommendedName>
        <fullName evidence="1">DUF3074 domain-containing protein</fullName>
    </recommendedName>
</protein>
<dbReference type="OrthoDB" id="6423603at2759"/>
<dbReference type="Pfam" id="PF11274">
    <property type="entry name" value="DUF3074"/>
    <property type="match status" value="1"/>
</dbReference>